<dbReference type="PANTHER" id="PTHR15239">
    <property type="entry name" value="NUCLEAR EXPORT MEDIATOR FACTOR NEMF"/>
    <property type="match status" value="1"/>
</dbReference>
<feature type="domain" description="NFACT RNA-binding" evidence="1">
    <location>
        <begin position="403"/>
        <end position="492"/>
    </location>
</feature>
<dbReference type="RefSeq" id="WP_196280928.1">
    <property type="nucleotide sequence ID" value="NZ_JADQDQ010000002.1"/>
</dbReference>
<name>A0ABS0IEB8_9BACT</name>
<reference evidence="2 3" key="1">
    <citation type="submission" date="2020-11" db="EMBL/GenBank/DDBJ databases">
        <authorList>
            <person name="Kim M.K."/>
        </authorList>
    </citation>
    <scope>NUCLEOTIDE SEQUENCE [LARGE SCALE GENOMIC DNA]</scope>
    <source>
        <strain evidence="2 3">BT683</strain>
    </source>
</reference>
<evidence type="ECO:0000313" key="2">
    <source>
        <dbReference type="EMBL" id="MBF9236532.1"/>
    </source>
</evidence>
<sequence>MHTNYYFLRQLAPALTERLRGYRVAVCFSQEKDELVVGLTNGNSEFWLKAQLGATFPALALPETFQRARANSVDLFPEMLGQQVETVAAWPQDRVLQMNFRSGARLVFKLYGPRPNAIFRSTPEASAQLFQQKLVADGELRPQAAPVPPAPGKLPPPLADLPARYLRANGYDPAPLEAKTRLVNQVLAQLEKPAHYYVIQLEGRTRLSLLPLGDILETLPGDDPIGALRRFVPMALGRRALEMETKQLRQLLERRADEASTAAAHARQRLHALAHEAGYRHTADLIMANLHDIPAGATQIEVLDFYTNQPKLIKLKRTEKPQLTAENLYRKGKNQQIEERQLAERITRREAEAFTALERLEEMDTVPALAELRGLRTWRKQHGLDPTPTAAKATTELPFKVFEDRGFTILVGRNAVNNDLLTQKYAHKDDLWLHAKDVTGSHVVIRHKAGQPVPEPVVEHAAQLAGWYSRRQHDSLCPVTVTPKKFVRKPKGALPGQVVVERERVVLVKPGNPFDGPGGL</sequence>
<dbReference type="EMBL" id="JADQDQ010000002">
    <property type="protein sequence ID" value="MBF9236532.1"/>
    <property type="molecule type" value="Genomic_DNA"/>
</dbReference>
<dbReference type="Gene3D" id="2.30.310.10">
    <property type="entry name" value="ibrinogen binding protein from staphylococcus aureus domain"/>
    <property type="match status" value="1"/>
</dbReference>
<evidence type="ECO:0000313" key="3">
    <source>
        <dbReference type="Proteomes" id="UP000597617"/>
    </source>
</evidence>
<evidence type="ECO:0000259" key="1">
    <source>
        <dbReference type="Pfam" id="PF05670"/>
    </source>
</evidence>
<gene>
    <name evidence="2" type="ORF">I2I05_03905</name>
</gene>
<dbReference type="Proteomes" id="UP000597617">
    <property type="component" value="Unassembled WGS sequence"/>
</dbReference>
<dbReference type="Pfam" id="PF05833">
    <property type="entry name" value="NFACT_N"/>
    <property type="match status" value="1"/>
</dbReference>
<keyword evidence="3" id="KW-1185">Reference proteome</keyword>
<dbReference type="PANTHER" id="PTHR15239:SF6">
    <property type="entry name" value="RIBOSOME QUALITY CONTROL COMPLEX SUBUNIT NEMF"/>
    <property type="match status" value="1"/>
</dbReference>
<protein>
    <submittedName>
        <fullName evidence="2">DUF814 domain-containing protein</fullName>
    </submittedName>
</protein>
<dbReference type="InterPro" id="IPR051608">
    <property type="entry name" value="RQC_Subunit_NEMF"/>
</dbReference>
<dbReference type="Pfam" id="PF05670">
    <property type="entry name" value="NFACT-R_1"/>
    <property type="match status" value="1"/>
</dbReference>
<dbReference type="InterPro" id="IPR008532">
    <property type="entry name" value="NFACT_RNA-bd"/>
</dbReference>
<organism evidence="2 3">
    <name type="scientific">Hymenobacter jeongseonensis</name>
    <dbReference type="NCBI Taxonomy" id="2791027"/>
    <lineage>
        <taxon>Bacteria</taxon>
        <taxon>Pseudomonadati</taxon>
        <taxon>Bacteroidota</taxon>
        <taxon>Cytophagia</taxon>
        <taxon>Cytophagales</taxon>
        <taxon>Hymenobacteraceae</taxon>
        <taxon>Hymenobacter</taxon>
    </lineage>
</organism>
<comment type="caution">
    <text evidence="2">The sequence shown here is derived from an EMBL/GenBank/DDBJ whole genome shotgun (WGS) entry which is preliminary data.</text>
</comment>
<proteinExistence type="predicted"/>
<accession>A0ABS0IEB8</accession>